<evidence type="ECO:0000313" key="1">
    <source>
        <dbReference type="EMBL" id="KAJ9096346.1"/>
    </source>
</evidence>
<comment type="caution">
    <text evidence="1">The sequence shown here is derived from an EMBL/GenBank/DDBJ whole genome shotgun (WGS) entry which is preliminary data.</text>
</comment>
<evidence type="ECO:0000313" key="2">
    <source>
        <dbReference type="Proteomes" id="UP001227268"/>
    </source>
</evidence>
<name>A0ACC2VBX7_9TREE</name>
<keyword evidence="2" id="KW-1185">Reference proteome</keyword>
<dbReference type="Proteomes" id="UP001227268">
    <property type="component" value="Unassembled WGS sequence"/>
</dbReference>
<reference evidence="1" key="1">
    <citation type="submission" date="2023-04" db="EMBL/GenBank/DDBJ databases">
        <title>Draft Genome sequencing of Naganishia species isolated from polar environments using Oxford Nanopore Technology.</title>
        <authorList>
            <person name="Leo P."/>
            <person name="Venkateswaran K."/>
        </authorList>
    </citation>
    <scope>NUCLEOTIDE SEQUENCE</scope>
    <source>
        <strain evidence="1">MNA-CCFEE 5423</strain>
    </source>
</reference>
<protein>
    <submittedName>
        <fullName evidence="1">Uncharacterized protein</fullName>
    </submittedName>
</protein>
<proteinExistence type="predicted"/>
<dbReference type="EMBL" id="JASBWT010000019">
    <property type="protein sequence ID" value="KAJ9096346.1"/>
    <property type="molecule type" value="Genomic_DNA"/>
</dbReference>
<gene>
    <name evidence="1" type="ORF">QFC21_005166</name>
</gene>
<accession>A0ACC2VBX7</accession>
<sequence>MYDDDKEQGYTYLAVGPRRQSIPGLQRYLPSLVRSTLLAICLFVSGVVLGMHYPIFLSVYTRRPGNQLVSLLPTRLPPPPLDLKPPIASLPIPDPEIPNIVHYVYGLKPPSGSSQPGAEFPYFAYIGMRSAMTVLKPQKILFHCQYEPIGYWWDQVLNWEGWIDEEDGGRRKGLVQVVPAREVEFIGEDKRPVKHYAHKADILRLELLQQYGGIYLDIDTIILRPFRDAALMTQDTVLAMEAKHLSVSHGRASDDEMTPKGLCNAIIVARPGSTFVKRWLETYEAFDHNQWADHSVRIPWALAQLYPTTVTVLSERAFFWPMWTAEHIDAVYAKNEYDFEASGQLAYHLWESMAKQYLENLNPTTIKTGNSSFTRVASRFMAADEEARWLKYLEGSRNYPSRTLNPSSMIRPTDDWSTKPESTTQRYEALAAKGNLFALQVLNKVAGVYGLISAFTGGTVGQLSFYVYSTATLAVAVWGLRAISAESSSKVLKLAHFYAIDHIIQTIYTLGFARHYWYEVPHDGRRVVNSQAQEDLIRLAVSRGEVSDKMPDNIADIARGLWEKEELTARVVLFLAWLIKIYFILVLYSYASHLKSNTYHTLPLSSSASDPDRLSTKDQYASTAPAVPTHPAYEGSLDPRDTSKRLAVLKENEEVAHAESEFHWDSDDENTNERSGLNGNARGKGKGKAVDN</sequence>
<organism evidence="1 2">
    <name type="scientific">Naganishia friedmannii</name>
    <dbReference type="NCBI Taxonomy" id="89922"/>
    <lineage>
        <taxon>Eukaryota</taxon>
        <taxon>Fungi</taxon>
        <taxon>Dikarya</taxon>
        <taxon>Basidiomycota</taxon>
        <taxon>Agaricomycotina</taxon>
        <taxon>Tremellomycetes</taxon>
        <taxon>Filobasidiales</taxon>
        <taxon>Filobasidiaceae</taxon>
        <taxon>Naganishia</taxon>
    </lineage>
</organism>